<name>A0A4Y2TQ85_ARAVE</name>
<evidence type="ECO:0000313" key="2">
    <source>
        <dbReference type="Proteomes" id="UP000499080"/>
    </source>
</evidence>
<reference evidence="1 2" key="1">
    <citation type="journal article" date="2019" name="Sci. Rep.">
        <title>Orb-weaving spider Araneus ventricosus genome elucidates the spidroin gene catalogue.</title>
        <authorList>
            <person name="Kono N."/>
            <person name="Nakamura H."/>
            <person name="Ohtoshi R."/>
            <person name="Moran D.A.P."/>
            <person name="Shinohara A."/>
            <person name="Yoshida Y."/>
            <person name="Fujiwara M."/>
            <person name="Mori M."/>
            <person name="Tomita M."/>
            <person name="Arakawa K."/>
        </authorList>
    </citation>
    <scope>NUCLEOTIDE SEQUENCE [LARGE SCALE GENOMIC DNA]</scope>
</reference>
<dbReference type="EMBL" id="BGPR01030351">
    <property type="protein sequence ID" value="GBO02809.1"/>
    <property type="molecule type" value="Genomic_DNA"/>
</dbReference>
<proteinExistence type="predicted"/>
<evidence type="ECO:0000313" key="1">
    <source>
        <dbReference type="EMBL" id="GBO02809.1"/>
    </source>
</evidence>
<sequence length="102" mass="11362">MSEYRCEISTPLSLSVIDFSFAAHTFFVKMARSAGLGEKEGFLRIRTVPAVVVVFEEGGEFPLSLKEELGHSRILRSSIPMVLGIRGLVFSKIIKDKRRTCA</sequence>
<gene>
    <name evidence="1" type="ORF">AVEN_92970_1</name>
</gene>
<keyword evidence="2" id="KW-1185">Reference proteome</keyword>
<comment type="caution">
    <text evidence="1">The sequence shown here is derived from an EMBL/GenBank/DDBJ whole genome shotgun (WGS) entry which is preliminary data.</text>
</comment>
<protein>
    <submittedName>
        <fullName evidence="1">Uncharacterized protein</fullName>
    </submittedName>
</protein>
<organism evidence="1 2">
    <name type="scientific">Araneus ventricosus</name>
    <name type="common">Orbweaver spider</name>
    <name type="synonym">Epeira ventricosa</name>
    <dbReference type="NCBI Taxonomy" id="182803"/>
    <lineage>
        <taxon>Eukaryota</taxon>
        <taxon>Metazoa</taxon>
        <taxon>Ecdysozoa</taxon>
        <taxon>Arthropoda</taxon>
        <taxon>Chelicerata</taxon>
        <taxon>Arachnida</taxon>
        <taxon>Araneae</taxon>
        <taxon>Araneomorphae</taxon>
        <taxon>Entelegynae</taxon>
        <taxon>Araneoidea</taxon>
        <taxon>Araneidae</taxon>
        <taxon>Araneus</taxon>
    </lineage>
</organism>
<dbReference type="Proteomes" id="UP000499080">
    <property type="component" value="Unassembled WGS sequence"/>
</dbReference>
<dbReference type="AlphaFoldDB" id="A0A4Y2TQ85"/>
<accession>A0A4Y2TQ85</accession>